<evidence type="ECO:0000313" key="3">
    <source>
        <dbReference type="Proteomes" id="UP000290900"/>
    </source>
</evidence>
<feature type="region of interest" description="Disordered" evidence="1">
    <location>
        <begin position="429"/>
        <end position="448"/>
    </location>
</feature>
<feature type="compositionally biased region" description="Low complexity" evidence="1">
    <location>
        <begin position="591"/>
        <end position="628"/>
    </location>
</feature>
<dbReference type="AlphaFoldDB" id="A0A448YHG7"/>
<dbReference type="Proteomes" id="UP000290900">
    <property type="component" value="Unassembled WGS sequence"/>
</dbReference>
<dbReference type="STRING" id="13370.A0A448YHG7"/>
<sequence>MRPKAINAILADIRKDRETGLLTSRVGDAELIAEISDLITLSDKRRKSYNKKRSQRQQSTSTETSTPEVMSVTPKTEPGLESGIESGMESGMESVLESGMESGMEIDARVDSRLELREPRQDPRLQSRMDFLDSGMAIDQSQVASTSIGPPGSAKSFKIGFCHPTESADPDTFVYIADFNDIPQLTEDQSYIQQLRTLSPGLRVSVDGIYTSNTVFSHPLTYLAIPLQLNRRLPVDIENDRIVSYAETVVEMNQTAADLELQSSSVHRSSSSSGVPPDFQAFVPLKAVTRIYSGNMLLTRKTDPVTGYFVAPSSRSVRVMLPLQAGVWASLVNDLHNGIITDSHFQQLCITQTLLTADGKLLHSFLWDFQLAKDARVMPVSIIVRCGPPPSAIPSYVRGHKRARSRSLNELDLITLPFSSERVPSSTCSDSFSFNTSNGSTRRPSDWSLQYSETPLPTPVEPSFILENPPAQSRSMRNVSRISSTSSTSQPIMFRLRPKMTPDNCDTSVDGARQFSDVSSSSSTMDQSPLQQPKQFRFKVGLRGASASDSYLPLAPSSAPGSAVLQSKVLYAQPQFSTIPVAPMVSTNPQKSKTPRTAKTAKTSKPTKSTKTAKTSKSSKSETGTTAAVSSLSPNMSASKGLSNAVVARSAQEAGCSVDRFKVRVDSNYKFKFYNPEEKEELSESSAHE</sequence>
<feature type="compositionally biased region" description="Polar residues" evidence="1">
    <location>
        <begin position="629"/>
        <end position="642"/>
    </location>
</feature>
<dbReference type="EMBL" id="CAACVR010000003">
    <property type="protein sequence ID" value="VEU20372.1"/>
    <property type="molecule type" value="Genomic_DNA"/>
</dbReference>
<feature type="compositionally biased region" description="Low complexity" evidence="1">
    <location>
        <begin position="56"/>
        <end position="66"/>
    </location>
</feature>
<feature type="region of interest" description="Disordered" evidence="1">
    <location>
        <begin position="582"/>
        <end position="649"/>
    </location>
</feature>
<keyword evidence="3" id="KW-1185">Reference proteome</keyword>
<reference evidence="2 3" key="1">
    <citation type="submission" date="2018-12" db="EMBL/GenBank/DDBJ databases">
        <authorList>
            <person name="Tiukova I."/>
            <person name="Dainat J."/>
        </authorList>
    </citation>
    <scope>NUCLEOTIDE SEQUENCE [LARGE SCALE GENOMIC DNA]</scope>
</reference>
<evidence type="ECO:0000256" key="1">
    <source>
        <dbReference type="SAM" id="MobiDB-lite"/>
    </source>
</evidence>
<feature type="region of interest" description="Disordered" evidence="1">
    <location>
        <begin position="512"/>
        <end position="532"/>
    </location>
</feature>
<feature type="region of interest" description="Disordered" evidence="1">
    <location>
        <begin position="45"/>
        <end position="86"/>
    </location>
</feature>
<dbReference type="OrthoDB" id="3998223at2759"/>
<accession>A0A448YHG7</accession>
<protein>
    <submittedName>
        <fullName evidence="2">DEKNAAC101160</fullName>
    </submittedName>
</protein>
<name>A0A448YHG7_BRENA</name>
<organism evidence="2 3">
    <name type="scientific">Brettanomyces naardenensis</name>
    <name type="common">Yeast</name>
    <dbReference type="NCBI Taxonomy" id="13370"/>
    <lineage>
        <taxon>Eukaryota</taxon>
        <taxon>Fungi</taxon>
        <taxon>Dikarya</taxon>
        <taxon>Ascomycota</taxon>
        <taxon>Saccharomycotina</taxon>
        <taxon>Pichiomycetes</taxon>
        <taxon>Pichiales</taxon>
        <taxon>Pichiaceae</taxon>
        <taxon>Brettanomyces</taxon>
    </lineage>
</organism>
<evidence type="ECO:0000313" key="2">
    <source>
        <dbReference type="EMBL" id="VEU20372.1"/>
    </source>
</evidence>
<proteinExistence type="predicted"/>
<feature type="compositionally biased region" description="Basic residues" evidence="1">
    <location>
        <begin position="45"/>
        <end position="55"/>
    </location>
</feature>
<gene>
    <name evidence="2" type="ORF">BRENAR_LOCUS1107</name>
</gene>
<dbReference type="InParanoid" id="A0A448YHG7"/>